<feature type="compositionally biased region" description="Basic and acidic residues" evidence="1">
    <location>
        <begin position="43"/>
        <end position="52"/>
    </location>
</feature>
<gene>
    <name evidence="2" type="ORF">A3770_06p44280</name>
</gene>
<feature type="region of interest" description="Disordered" evidence="1">
    <location>
        <begin position="41"/>
        <end position="151"/>
    </location>
</feature>
<name>A0A5B8MR88_9CHLO</name>
<organism evidence="2 3">
    <name type="scientific">Chloropicon primus</name>
    <dbReference type="NCBI Taxonomy" id="1764295"/>
    <lineage>
        <taxon>Eukaryota</taxon>
        <taxon>Viridiplantae</taxon>
        <taxon>Chlorophyta</taxon>
        <taxon>Chloropicophyceae</taxon>
        <taxon>Chloropicales</taxon>
        <taxon>Chloropicaceae</taxon>
        <taxon>Chloropicon</taxon>
    </lineage>
</organism>
<dbReference type="AlphaFoldDB" id="A0A5B8MR88"/>
<feature type="region of interest" description="Disordered" evidence="1">
    <location>
        <begin position="184"/>
        <end position="217"/>
    </location>
</feature>
<feature type="region of interest" description="Disordered" evidence="1">
    <location>
        <begin position="264"/>
        <end position="285"/>
    </location>
</feature>
<evidence type="ECO:0000313" key="3">
    <source>
        <dbReference type="Proteomes" id="UP000316726"/>
    </source>
</evidence>
<accession>A0A5B8MR88</accession>
<sequence length="457" mass="50106">MESHEAKLLGIVRELMEADLKFNPNDKEAVHRVVEAIFRARSRNAEGGEQREGIGQGSKHGTATEDKVASTPPPPGKTRLRNLMRSGGEGRKSKATRRSKGDNVYGVKHADSGVKKVTGRPKAGEGDEKLVRRKLQESPRKNVSAAQSSGGEVGDALVQNLNFQADKLKQDKGVLKHMVELAKAHKPRQQQQDKIPTLVSERERARKNPGKEAATSLPLPFDHHLMREKAPQRPLLQPRTQAAANAGLDLSAVWKFMQDRQSANEAAAKASQGRSPAGNAKGVTVPPGTMLQNTLMGRAAESAAAAASVAYLPRFQNQSLKMKTPKEQRMIDHLNNMLNNRKRKPDYGQNNIFRDSLSAAPSVLNTDLNTGLSQHQQLRAVLHQSLGSMEAPNIPVRGQHHTAASAYGTQGLAIPQQSVYQHLPGTQHVVQVQQPMNIKNIIESAIRNQRQQGKHRK</sequence>
<reference evidence="2 3" key="1">
    <citation type="submission" date="2018-07" db="EMBL/GenBank/DDBJ databases">
        <title>The complete nuclear genome of the prasinophyte Chloropicon primus (CCMP1205).</title>
        <authorList>
            <person name="Pombert J.-F."/>
            <person name="Otis C."/>
            <person name="Turmel M."/>
            <person name="Lemieux C."/>
        </authorList>
    </citation>
    <scope>NUCLEOTIDE SEQUENCE [LARGE SCALE GENOMIC DNA]</scope>
    <source>
        <strain evidence="2 3">CCMP1205</strain>
    </source>
</reference>
<feature type="compositionally biased region" description="Basic and acidic residues" evidence="1">
    <location>
        <begin position="122"/>
        <end position="140"/>
    </location>
</feature>
<proteinExistence type="predicted"/>
<evidence type="ECO:0000313" key="2">
    <source>
        <dbReference type="EMBL" id="QDZ21910.1"/>
    </source>
</evidence>
<feature type="compositionally biased region" description="Basic and acidic residues" evidence="1">
    <location>
        <begin position="200"/>
        <end position="210"/>
    </location>
</feature>
<keyword evidence="3" id="KW-1185">Reference proteome</keyword>
<evidence type="ECO:0000256" key="1">
    <source>
        <dbReference type="SAM" id="MobiDB-lite"/>
    </source>
</evidence>
<dbReference type="EMBL" id="CP031039">
    <property type="protein sequence ID" value="QDZ21910.1"/>
    <property type="molecule type" value="Genomic_DNA"/>
</dbReference>
<protein>
    <submittedName>
        <fullName evidence="2">Uncharacterized protein</fullName>
    </submittedName>
</protein>
<dbReference type="Proteomes" id="UP000316726">
    <property type="component" value="Chromosome 6"/>
</dbReference>